<organism evidence="1 2">
    <name type="scientific">Desulfoluna limicola</name>
    <dbReference type="NCBI Taxonomy" id="2810562"/>
    <lineage>
        <taxon>Bacteria</taxon>
        <taxon>Pseudomonadati</taxon>
        <taxon>Thermodesulfobacteriota</taxon>
        <taxon>Desulfobacteria</taxon>
        <taxon>Desulfobacterales</taxon>
        <taxon>Desulfolunaceae</taxon>
        <taxon>Desulfoluna</taxon>
    </lineage>
</organism>
<proteinExistence type="predicted"/>
<name>A0ABM7PMX8_9BACT</name>
<dbReference type="CDD" id="cd07820">
    <property type="entry name" value="SRPBCC_3"/>
    <property type="match status" value="1"/>
</dbReference>
<dbReference type="EMBL" id="AP024488">
    <property type="protein sequence ID" value="BCS98619.1"/>
    <property type="molecule type" value="Genomic_DNA"/>
</dbReference>
<protein>
    <submittedName>
        <fullName evidence="1">Uncharacterized protein</fullName>
    </submittedName>
</protein>
<sequence length="166" mass="19470">MHTLKQSQFLPITLEEAWDFIQAPANLDTITPPWLRFAILSEVPDIMENGLIIEYRIGLPVIGRQRWVTEIKHITPLCSFVDEQRLGPYRFWYHHHALKEVDGGVLMTDTVRYRLPFGPLGELVHALVIRKVLRQIFQYRHHRFTELFGPQEPTITKKAETDTLEN</sequence>
<dbReference type="Proteomes" id="UP001320148">
    <property type="component" value="Chromosome"/>
</dbReference>
<evidence type="ECO:0000313" key="1">
    <source>
        <dbReference type="EMBL" id="BCS98619.1"/>
    </source>
</evidence>
<dbReference type="RefSeq" id="WP_236890003.1">
    <property type="nucleotide sequence ID" value="NZ_AP024488.1"/>
</dbReference>
<reference evidence="1 2" key="1">
    <citation type="submission" date="2021-02" db="EMBL/GenBank/DDBJ databases">
        <title>Complete genome of Desulfoluna sp. strain ASN36.</title>
        <authorList>
            <person name="Takahashi A."/>
            <person name="Kojima H."/>
            <person name="Fukui M."/>
        </authorList>
    </citation>
    <scope>NUCLEOTIDE SEQUENCE [LARGE SCALE GENOMIC DNA]</scope>
    <source>
        <strain evidence="1 2">ASN36</strain>
    </source>
</reference>
<dbReference type="Gene3D" id="3.30.530.20">
    <property type="match status" value="1"/>
</dbReference>
<dbReference type="InterPro" id="IPR023393">
    <property type="entry name" value="START-like_dom_sf"/>
</dbReference>
<accession>A0ABM7PMX8</accession>
<keyword evidence="2" id="KW-1185">Reference proteome</keyword>
<evidence type="ECO:0000313" key="2">
    <source>
        <dbReference type="Proteomes" id="UP001320148"/>
    </source>
</evidence>
<dbReference type="SUPFAM" id="SSF55961">
    <property type="entry name" value="Bet v1-like"/>
    <property type="match status" value="1"/>
</dbReference>
<gene>
    <name evidence="1" type="ORF">DSLASN_42510</name>
</gene>